<reference evidence="2 3" key="1">
    <citation type="journal article" date="2013" name="Genome Biol.">
        <title>The genome sequence of the most widely cultivated cacao type and its use to identify candidate genes regulating pod color.</title>
        <authorList>
            <person name="Motamayor J.C."/>
            <person name="Mockaitis K."/>
            <person name="Schmutz J."/>
            <person name="Haiminen N."/>
            <person name="Iii D.L."/>
            <person name="Cornejo O."/>
            <person name="Findley S.D."/>
            <person name="Zheng P."/>
            <person name="Utro F."/>
            <person name="Royaert S."/>
            <person name="Saski C."/>
            <person name="Jenkins J."/>
            <person name="Podicheti R."/>
            <person name="Zhao M."/>
            <person name="Scheffler B.E."/>
            <person name="Stack J.C."/>
            <person name="Feltus F.A."/>
            <person name="Mustiga G.M."/>
            <person name="Amores F."/>
            <person name="Phillips W."/>
            <person name="Marelli J.P."/>
            <person name="May G.D."/>
            <person name="Shapiro H."/>
            <person name="Ma J."/>
            <person name="Bustamante C.D."/>
            <person name="Schnell R.J."/>
            <person name="Main D."/>
            <person name="Gilbert D."/>
            <person name="Parida L."/>
            <person name="Kuhn D.N."/>
        </authorList>
    </citation>
    <scope>NUCLEOTIDE SEQUENCE [LARGE SCALE GENOMIC DNA]</scope>
    <source>
        <strain evidence="3">cv. Matina 1-6</strain>
    </source>
</reference>
<evidence type="ECO:0000313" key="3">
    <source>
        <dbReference type="Proteomes" id="UP000026915"/>
    </source>
</evidence>
<dbReference type="AlphaFoldDB" id="A0A061DM87"/>
<dbReference type="Gramene" id="EOX93934">
    <property type="protein sequence ID" value="EOX93934"/>
    <property type="gene ID" value="TCM_002934"/>
</dbReference>
<evidence type="ECO:0000313" key="2">
    <source>
        <dbReference type="EMBL" id="EOX93934.1"/>
    </source>
</evidence>
<name>A0A061DM87_THECC</name>
<dbReference type="EMBL" id="CM001879">
    <property type="protein sequence ID" value="EOX93934.1"/>
    <property type="molecule type" value="Genomic_DNA"/>
</dbReference>
<keyword evidence="1" id="KW-0472">Membrane</keyword>
<keyword evidence="1" id="KW-0812">Transmembrane</keyword>
<dbReference type="HOGENOM" id="CLU_2547137_0_0_1"/>
<keyword evidence="3" id="KW-1185">Reference proteome</keyword>
<dbReference type="Proteomes" id="UP000026915">
    <property type="component" value="Chromosome 1"/>
</dbReference>
<organism evidence="2 3">
    <name type="scientific">Theobroma cacao</name>
    <name type="common">Cacao</name>
    <name type="synonym">Cocoa</name>
    <dbReference type="NCBI Taxonomy" id="3641"/>
    <lineage>
        <taxon>Eukaryota</taxon>
        <taxon>Viridiplantae</taxon>
        <taxon>Streptophyta</taxon>
        <taxon>Embryophyta</taxon>
        <taxon>Tracheophyta</taxon>
        <taxon>Spermatophyta</taxon>
        <taxon>Magnoliopsida</taxon>
        <taxon>eudicotyledons</taxon>
        <taxon>Gunneridae</taxon>
        <taxon>Pentapetalae</taxon>
        <taxon>rosids</taxon>
        <taxon>malvids</taxon>
        <taxon>Malvales</taxon>
        <taxon>Malvaceae</taxon>
        <taxon>Byttnerioideae</taxon>
        <taxon>Theobroma</taxon>
    </lineage>
</organism>
<protein>
    <submittedName>
        <fullName evidence="2">Uncharacterized protein</fullName>
    </submittedName>
</protein>
<gene>
    <name evidence="2" type="ORF">TCM_002934</name>
</gene>
<proteinExistence type="predicted"/>
<feature type="transmembrane region" description="Helical" evidence="1">
    <location>
        <begin position="20"/>
        <end position="38"/>
    </location>
</feature>
<accession>A0A061DM87</accession>
<dbReference type="InParanoid" id="A0A061DM87"/>
<sequence>MKNLPNVKIDLSLDDLNHKALWPIYLHMVYIWMSTIILKHIIIPKSQYEGISSSLMSPKVITHIVKLTLKVDQHYQIILHGTL</sequence>
<evidence type="ECO:0000256" key="1">
    <source>
        <dbReference type="SAM" id="Phobius"/>
    </source>
</evidence>
<keyword evidence="1" id="KW-1133">Transmembrane helix</keyword>